<feature type="transmembrane region" description="Helical" evidence="2">
    <location>
        <begin position="53"/>
        <end position="74"/>
    </location>
</feature>
<evidence type="ECO:0000256" key="2">
    <source>
        <dbReference type="SAM" id="Phobius"/>
    </source>
</evidence>
<organism evidence="3 4">
    <name type="scientific">Corynebacterium frankenforstense DSM 45800</name>
    <dbReference type="NCBI Taxonomy" id="1437875"/>
    <lineage>
        <taxon>Bacteria</taxon>
        <taxon>Bacillati</taxon>
        <taxon>Actinomycetota</taxon>
        <taxon>Actinomycetes</taxon>
        <taxon>Mycobacteriales</taxon>
        <taxon>Corynebacteriaceae</taxon>
        <taxon>Corynebacterium</taxon>
    </lineage>
</organism>
<feature type="transmembrane region" description="Helical" evidence="2">
    <location>
        <begin position="272"/>
        <end position="294"/>
    </location>
</feature>
<feature type="region of interest" description="Disordered" evidence="1">
    <location>
        <begin position="578"/>
        <end position="640"/>
    </location>
</feature>
<keyword evidence="2" id="KW-0472">Membrane</keyword>
<sequence>MTVTAAAAPTASTAATTAGIPELVLLCALMLAALVVPGLLIGLALTRRPGLSAAASAPATVGVLGFFGWAFGGLGVPVNLMSLTLSWVFVLALALPLGVIATQRRRERERADAERGGEYDPRRPGALGAGHARGGRGAHALRRDVGKRGARHAGGNPGATPWAWAQALLSAGTVAALVVWAGTDVARRIMDAGDRGLRSIPQGWDMHWHASLVHWVHETGVISPTRTGELRYAEDAKEVYYPTGWHVACDYAGEVAYRITGREWDTVEVLNLFMGVSMAVAAAGAAAALVWIGAGFLLRRSGNFPLDLASVATRWAATTLAAASALLLPAWQIIFFDGSWPAGFGIGLAGIAVAVAAAAAVTVDARWAASALAALAVLGAVQTHASAATVVGAGLAFWLIQQLVKPALGATRLGALWHLVLTAVLTAVPFIPQFLVGLGNVDEVTGYDQQLVDDRADSLSQALMMETKFWDMYGDDTVWYALIIAGLVGLAVLAFTGGTWLTALWTLGFGGTVYCLMPFDNWLGTALEMFTAFHYNASHRVVLICAMAVSAGVGALIAALGAALQLWAARARRGGREQIDDAPVADAETDLAVGGVDDMDRTDAGRTDLDRTDADRADGDRTAGDVESARPGGSHAVGRGTVTGAAAQDPETGVMPVVDAAPAVIEPAGRDAGDDAEEAAGRGGWVQAAQAAAVVGAAALVMTTQLPAVASAEDHGLQLMTASADRQGRVISKADLRAFDFLREQVDASPEPFSILSAPEEGMGWGYIIDDLPMVFSHYLNDRQTDPLDTTQLVFHADLINGDPLNPMDEAACRLGVRYIIASPPMFWPNLEPYGSFVNLANAPGLTLVHEERGAEPIDDVFVYEVDSWDPRYCRSVR</sequence>
<feature type="compositionally biased region" description="Basic and acidic residues" evidence="1">
    <location>
        <begin position="106"/>
        <end position="123"/>
    </location>
</feature>
<feature type="transmembrane region" description="Helical" evidence="2">
    <location>
        <begin position="314"/>
        <end position="335"/>
    </location>
</feature>
<evidence type="ECO:0000313" key="4">
    <source>
        <dbReference type="Proteomes" id="UP000185434"/>
    </source>
</evidence>
<accession>A0A1L7CQB2</accession>
<dbReference type="KEGG" id="cfk:CFRA_00580"/>
<dbReference type="Pfam" id="PF20176">
    <property type="entry name" value="DUF6541"/>
    <property type="match status" value="2"/>
</dbReference>
<dbReference type="InterPro" id="IPR046671">
    <property type="entry name" value="DUF6541"/>
</dbReference>
<feature type="transmembrane region" description="Helical" evidence="2">
    <location>
        <begin position="477"/>
        <end position="495"/>
    </location>
</feature>
<gene>
    <name evidence="3" type="ORF">CFRA_00580</name>
</gene>
<evidence type="ECO:0000256" key="1">
    <source>
        <dbReference type="SAM" id="MobiDB-lite"/>
    </source>
</evidence>
<feature type="region of interest" description="Disordered" evidence="1">
    <location>
        <begin position="106"/>
        <end position="141"/>
    </location>
</feature>
<dbReference type="OrthoDB" id="3251757at2"/>
<feature type="transmembrane region" description="Helical" evidence="2">
    <location>
        <begin position="367"/>
        <end position="400"/>
    </location>
</feature>
<feature type="transmembrane region" description="Helical" evidence="2">
    <location>
        <begin position="342"/>
        <end position="361"/>
    </location>
</feature>
<feature type="compositionally biased region" description="Basic and acidic residues" evidence="1">
    <location>
        <begin position="598"/>
        <end position="628"/>
    </location>
</feature>
<dbReference type="RefSeq" id="WP_075663008.1">
    <property type="nucleotide sequence ID" value="NZ_CP009247.1"/>
</dbReference>
<reference evidence="3 4" key="1">
    <citation type="submission" date="2014-08" db="EMBL/GenBank/DDBJ databases">
        <title>Complete genome sequence of Corynebacterium frankenforstense ST18(T) (=DSM 45800(T)), isolated from raw cow milk.</title>
        <authorList>
            <person name="Ruckert C."/>
            <person name="Albersmeier A."/>
            <person name="Winkler A."/>
            <person name="Lipski A."/>
            <person name="Kalinowski J."/>
        </authorList>
    </citation>
    <scope>NUCLEOTIDE SEQUENCE [LARGE SCALE GENOMIC DNA]</scope>
    <source>
        <strain evidence="3 4">ST18</strain>
    </source>
</reference>
<evidence type="ECO:0000313" key="3">
    <source>
        <dbReference type="EMBL" id="APT88034.1"/>
    </source>
</evidence>
<dbReference type="Proteomes" id="UP000185434">
    <property type="component" value="Chromosome"/>
</dbReference>
<feature type="transmembrane region" description="Helical" evidence="2">
    <location>
        <begin position="539"/>
        <end position="568"/>
    </location>
</feature>
<feature type="transmembrane region" description="Helical" evidence="2">
    <location>
        <begin position="23"/>
        <end position="46"/>
    </location>
</feature>
<keyword evidence="2" id="KW-0812">Transmembrane</keyword>
<dbReference type="AlphaFoldDB" id="A0A1L7CQB2"/>
<keyword evidence="2" id="KW-1133">Transmembrane helix</keyword>
<proteinExistence type="predicted"/>
<dbReference type="EMBL" id="CP009247">
    <property type="protein sequence ID" value="APT88034.1"/>
    <property type="molecule type" value="Genomic_DNA"/>
</dbReference>
<protein>
    <submittedName>
        <fullName evidence="3">Uncharacterized protein</fullName>
    </submittedName>
</protein>
<feature type="transmembrane region" description="Helical" evidence="2">
    <location>
        <begin position="80"/>
        <end position="101"/>
    </location>
</feature>
<feature type="transmembrane region" description="Helical" evidence="2">
    <location>
        <begin position="502"/>
        <end position="519"/>
    </location>
</feature>
<keyword evidence="4" id="KW-1185">Reference proteome</keyword>
<feature type="transmembrane region" description="Helical" evidence="2">
    <location>
        <begin position="412"/>
        <end position="431"/>
    </location>
</feature>
<name>A0A1L7CQB2_9CORY</name>